<feature type="transmembrane region" description="Helical" evidence="7">
    <location>
        <begin position="448"/>
        <end position="466"/>
    </location>
</feature>
<feature type="transmembrane region" description="Helical" evidence="7">
    <location>
        <begin position="224"/>
        <end position="249"/>
    </location>
</feature>
<evidence type="ECO:0000313" key="9">
    <source>
        <dbReference type="EMBL" id="KAK9820417.1"/>
    </source>
</evidence>
<gene>
    <name evidence="9" type="ORF">WJX72_010066</name>
</gene>
<keyword evidence="2" id="KW-0813">Transport</keyword>
<dbReference type="Proteomes" id="UP001489004">
    <property type="component" value="Unassembled WGS sequence"/>
</dbReference>
<sequence length="503" mass="55676">MADDDSPVKHPAVDSQYDLDVSGKIDIAEAEEAEADKFELTRGGGAYDDKWKGKWAKWQGWLGGASGSSFDGWLTTTSSQIGQIMLSIPNAYAKMGLAAGLVVSVGSGFISVYTLILLVHLYEERKKRLILAGKWYGEKGAGKSITQYHEVVGYLCGPFLGGVTAAFIIANVLGITVAQVVACSSDAYYWRAGIDKRTWALIFGGILQLAVLVPTLRHTRIINILGLVGTTYTVWWIVIACATSGLGVSPLATRAPQSLQQFYTGFGVLLVAYGGHCISFEVMDGLNMPKKYRRIGFLAFLYIFVLTVPHSTAVQLTYPTNNAKNGNVYGALPHTWAMNISIFLMIVHQICAFIYYNAPMFYMWEKMLGIHTSSLWIRIPSRLPITLLAWLIGVAFPFYGTLNSVIGALSGPVISFAMPCLAFNITYWKKKSRDEVALSPFRWMIKYTGWNGIFAFNWFVIIFYLVNGTGLSLFYSIKTFVQAVNQYKFFAQCYQCTPAVLHG</sequence>
<comment type="caution">
    <text evidence="9">The sequence shown here is derived from an EMBL/GenBank/DDBJ whole genome shotgun (WGS) entry which is preliminary data.</text>
</comment>
<feature type="domain" description="Amino acid transporter transmembrane" evidence="8">
    <location>
        <begin position="67"/>
        <end position="461"/>
    </location>
</feature>
<keyword evidence="10" id="KW-1185">Reference proteome</keyword>
<dbReference type="EMBL" id="JALJOR010000003">
    <property type="protein sequence ID" value="KAK9820417.1"/>
    <property type="molecule type" value="Genomic_DNA"/>
</dbReference>
<dbReference type="PANTHER" id="PTHR48017">
    <property type="entry name" value="OS05G0424000 PROTEIN-RELATED"/>
    <property type="match status" value="1"/>
</dbReference>
<keyword evidence="5 7" id="KW-1133">Transmembrane helix</keyword>
<feature type="transmembrane region" description="Helical" evidence="7">
    <location>
        <begin position="336"/>
        <end position="358"/>
    </location>
</feature>
<dbReference type="InterPro" id="IPR013057">
    <property type="entry name" value="AA_transpt_TM"/>
</dbReference>
<feature type="transmembrane region" description="Helical" evidence="7">
    <location>
        <begin position="379"/>
        <end position="399"/>
    </location>
</feature>
<evidence type="ECO:0000256" key="7">
    <source>
        <dbReference type="SAM" id="Phobius"/>
    </source>
</evidence>
<evidence type="ECO:0000313" key="10">
    <source>
        <dbReference type="Proteomes" id="UP001489004"/>
    </source>
</evidence>
<feature type="transmembrane region" description="Helical" evidence="7">
    <location>
        <begin position="95"/>
        <end position="119"/>
    </location>
</feature>
<protein>
    <recommendedName>
        <fullName evidence="8">Amino acid transporter transmembrane domain-containing protein</fullName>
    </recommendedName>
</protein>
<dbReference type="AlphaFoldDB" id="A0AAW1QG76"/>
<organism evidence="9 10">
    <name type="scientific">[Myrmecia] bisecta</name>
    <dbReference type="NCBI Taxonomy" id="41462"/>
    <lineage>
        <taxon>Eukaryota</taxon>
        <taxon>Viridiplantae</taxon>
        <taxon>Chlorophyta</taxon>
        <taxon>core chlorophytes</taxon>
        <taxon>Trebouxiophyceae</taxon>
        <taxon>Trebouxiales</taxon>
        <taxon>Trebouxiaceae</taxon>
        <taxon>Myrmecia</taxon>
    </lineage>
</organism>
<evidence type="ECO:0000256" key="1">
    <source>
        <dbReference type="ARBA" id="ARBA00004370"/>
    </source>
</evidence>
<feature type="transmembrane region" description="Helical" evidence="7">
    <location>
        <begin position="261"/>
        <end position="283"/>
    </location>
</feature>
<feature type="transmembrane region" description="Helical" evidence="7">
    <location>
        <begin position="198"/>
        <end position="217"/>
    </location>
</feature>
<evidence type="ECO:0000256" key="6">
    <source>
        <dbReference type="ARBA" id="ARBA00023136"/>
    </source>
</evidence>
<feature type="transmembrane region" description="Helical" evidence="7">
    <location>
        <begin position="151"/>
        <end position="178"/>
    </location>
</feature>
<comment type="subcellular location">
    <subcellularLocation>
        <location evidence="1">Membrane</location>
    </subcellularLocation>
</comment>
<keyword evidence="3 7" id="KW-0812">Transmembrane</keyword>
<accession>A0AAW1QG76</accession>
<evidence type="ECO:0000256" key="4">
    <source>
        <dbReference type="ARBA" id="ARBA00022970"/>
    </source>
</evidence>
<evidence type="ECO:0000259" key="8">
    <source>
        <dbReference type="Pfam" id="PF01490"/>
    </source>
</evidence>
<evidence type="ECO:0000256" key="3">
    <source>
        <dbReference type="ARBA" id="ARBA00022692"/>
    </source>
</evidence>
<dbReference type="GO" id="GO:0006865">
    <property type="term" value="P:amino acid transport"/>
    <property type="evidence" value="ECO:0007669"/>
    <property type="project" value="UniProtKB-KW"/>
</dbReference>
<name>A0AAW1QG76_9CHLO</name>
<keyword evidence="6 7" id="KW-0472">Membrane</keyword>
<dbReference type="GO" id="GO:0016020">
    <property type="term" value="C:membrane"/>
    <property type="evidence" value="ECO:0007669"/>
    <property type="project" value="UniProtKB-SubCell"/>
</dbReference>
<feature type="transmembrane region" description="Helical" evidence="7">
    <location>
        <begin position="295"/>
        <end position="316"/>
    </location>
</feature>
<feature type="transmembrane region" description="Helical" evidence="7">
    <location>
        <begin position="405"/>
        <end position="427"/>
    </location>
</feature>
<dbReference type="Pfam" id="PF01490">
    <property type="entry name" value="Aa_trans"/>
    <property type="match status" value="1"/>
</dbReference>
<evidence type="ECO:0000256" key="2">
    <source>
        <dbReference type="ARBA" id="ARBA00022448"/>
    </source>
</evidence>
<proteinExistence type="predicted"/>
<reference evidence="9 10" key="1">
    <citation type="journal article" date="2024" name="Nat. Commun.">
        <title>Phylogenomics reveals the evolutionary origins of lichenization in chlorophyte algae.</title>
        <authorList>
            <person name="Puginier C."/>
            <person name="Libourel C."/>
            <person name="Otte J."/>
            <person name="Skaloud P."/>
            <person name="Haon M."/>
            <person name="Grisel S."/>
            <person name="Petersen M."/>
            <person name="Berrin J.G."/>
            <person name="Delaux P.M."/>
            <person name="Dal Grande F."/>
            <person name="Keller J."/>
        </authorList>
    </citation>
    <scope>NUCLEOTIDE SEQUENCE [LARGE SCALE GENOMIC DNA]</scope>
    <source>
        <strain evidence="9 10">SAG 2043</strain>
    </source>
</reference>
<evidence type="ECO:0000256" key="5">
    <source>
        <dbReference type="ARBA" id="ARBA00022989"/>
    </source>
</evidence>
<keyword evidence="4" id="KW-0029">Amino-acid transport</keyword>